<dbReference type="AlphaFoldDB" id="A0A5D2KET5"/>
<dbReference type="Proteomes" id="UP000322667">
    <property type="component" value="Chromosome D06"/>
</dbReference>
<protein>
    <submittedName>
        <fullName evidence="1">Uncharacterized protein</fullName>
    </submittedName>
</protein>
<name>A0A5D2KET5_GOSTO</name>
<evidence type="ECO:0000313" key="2">
    <source>
        <dbReference type="Proteomes" id="UP000322667"/>
    </source>
</evidence>
<proteinExistence type="predicted"/>
<gene>
    <name evidence="1" type="ORF">ES332_D06G035200v1</name>
</gene>
<accession>A0A5D2KET5</accession>
<organism evidence="1 2">
    <name type="scientific">Gossypium tomentosum</name>
    <name type="common">Hawaiian cotton</name>
    <name type="synonym">Gossypium sandvicense</name>
    <dbReference type="NCBI Taxonomy" id="34277"/>
    <lineage>
        <taxon>Eukaryota</taxon>
        <taxon>Viridiplantae</taxon>
        <taxon>Streptophyta</taxon>
        <taxon>Embryophyta</taxon>
        <taxon>Tracheophyta</taxon>
        <taxon>Spermatophyta</taxon>
        <taxon>Magnoliopsida</taxon>
        <taxon>eudicotyledons</taxon>
        <taxon>Gunneridae</taxon>
        <taxon>Pentapetalae</taxon>
        <taxon>rosids</taxon>
        <taxon>malvids</taxon>
        <taxon>Malvales</taxon>
        <taxon>Malvaceae</taxon>
        <taxon>Malvoideae</taxon>
        <taxon>Gossypium</taxon>
    </lineage>
</organism>
<dbReference type="EMBL" id="CM017628">
    <property type="protein sequence ID" value="TYH65126.1"/>
    <property type="molecule type" value="Genomic_DNA"/>
</dbReference>
<reference evidence="1 2" key="1">
    <citation type="submission" date="2019-07" db="EMBL/GenBank/DDBJ databases">
        <title>WGS assembly of Gossypium tomentosum.</title>
        <authorList>
            <person name="Chen Z.J."/>
            <person name="Sreedasyam A."/>
            <person name="Ando A."/>
            <person name="Song Q."/>
            <person name="De L."/>
            <person name="Hulse-Kemp A."/>
            <person name="Ding M."/>
            <person name="Ye W."/>
            <person name="Kirkbride R."/>
            <person name="Jenkins J."/>
            <person name="Plott C."/>
            <person name="Lovell J."/>
            <person name="Lin Y.-M."/>
            <person name="Vaughn R."/>
            <person name="Liu B."/>
            <person name="Li W."/>
            <person name="Simpson S."/>
            <person name="Scheffler B."/>
            <person name="Saski C."/>
            <person name="Grover C."/>
            <person name="Hu G."/>
            <person name="Conover J."/>
            <person name="Carlson J."/>
            <person name="Shu S."/>
            <person name="Boston L."/>
            <person name="Williams M."/>
            <person name="Peterson D."/>
            <person name="Mcgee K."/>
            <person name="Jones D."/>
            <person name="Wendel J."/>
            <person name="Stelly D."/>
            <person name="Grimwood J."/>
            <person name="Schmutz J."/>
        </authorList>
    </citation>
    <scope>NUCLEOTIDE SEQUENCE [LARGE SCALE GENOMIC DNA]</scope>
    <source>
        <strain evidence="1">7179.01</strain>
    </source>
</reference>
<evidence type="ECO:0000313" key="1">
    <source>
        <dbReference type="EMBL" id="TYH65126.1"/>
    </source>
</evidence>
<sequence>MNQKVTKPHVERFSTIGRFDLLSLPISNPTFSSTGFRDAIGTLRDKNEQKRTKLKHNK</sequence>
<keyword evidence="2" id="KW-1185">Reference proteome</keyword>